<sequence>MQSARRAVGALLTTVMAAGTLALPLSAKDWPQWRGAERLGLWTETGVLEEFPDEGLTVTWRVPINGGYSGPAVADGRVFVLDYVETEARVMNGTERLLALSEETGEVLWTHEWATTYRMLMFTYATGPRATPTVDGDRVYVTGSTGRIFCLDAETGDVVWDKDTVSEYDTNIPIWGTSSAPLVDGERVIFLVGGEPDALVMAFDKHTGEEVWRALESRTEMGYTQPLIIEAGGARQLIIWHPRGLSSLNPETGELYWEEEFTGRANMTVADAVKSGSYLFVSGFYSGSLMMRLDLDRPAATTLWKGENNRLLENGIEVAETSGLHSVMTTPLVVGDHIYGIGSHGQVRGL</sequence>
<feature type="domain" description="Pyrrolo-quinoline quinone repeat" evidence="1">
    <location>
        <begin position="95"/>
        <end position="342"/>
    </location>
</feature>
<dbReference type="Gene3D" id="2.130.10.10">
    <property type="entry name" value="YVTN repeat-like/Quinoprotein amine dehydrogenase"/>
    <property type="match status" value="1"/>
</dbReference>
<accession>A0A381U401</accession>
<dbReference type="EMBL" id="UINC01005692">
    <property type="protein sequence ID" value="SVA22956.1"/>
    <property type="molecule type" value="Genomic_DNA"/>
</dbReference>
<organism evidence="2">
    <name type="scientific">marine metagenome</name>
    <dbReference type="NCBI Taxonomy" id="408172"/>
    <lineage>
        <taxon>unclassified sequences</taxon>
        <taxon>metagenomes</taxon>
        <taxon>ecological metagenomes</taxon>
    </lineage>
</organism>
<name>A0A381U401_9ZZZZ</name>
<evidence type="ECO:0000313" key="2">
    <source>
        <dbReference type="EMBL" id="SVA22956.1"/>
    </source>
</evidence>
<dbReference type="PANTHER" id="PTHR34512:SF30">
    <property type="entry name" value="OUTER MEMBRANE PROTEIN ASSEMBLY FACTOR BAMB"/>
    <property type="match status" value="1"/>
</dbReference>
<dbReference type="AlphaFoldDB" id="A0A381U401"/>
<proteinExistence type="predicted"/>
<reference evidence="2" key="1">
    <citation type="submission" date="2018-05" db="EMBL/GenBank/DDBJ databases">
        <authorList>
            <person name="Lanie J.A."/>
            <person name="Ng W.-L."/>
            <person name="Kazmierczak K.M."/>
            <person name="Andrzejewski T.M."/>
            <person name="Davidsen T.M."/>
            <person name="Wayne K.J."/>
            <person name="Tettelin H."/>
            <person name="Glass J.I."/>
            <person name="Rusch D."/>
            <person name="Podicherti R."/>
            <person name="Tsui H.-C.T."/>
            <person name="Winkler M.E."/>
        </authorList>
    </citation>
    <scope>NUCLEOTIDE SEQUENCE</scope>
</reference>
<dbReference type="SUPFAM" id="SSF50998">
    <property type="entry name" value="Quinoprotein alcohol dehydrogenase-like"/>
    <property type="match status" value="1"/>
</dbReference>
<dbReference type="SMART" id="SM00564">
    <property type="entry name" value="PQQ"/>
    <property type="match status" value="3"/>
</dbReference>
<protein>
    <recommendedName>
        <fullName evidence="1">Pyrrolo-quinoline quinone repeat domain-containing protein</fullName>
    </recommendedName>
</protein>
<dbReference type="InterPro" id="IPR011047">
    <property type="entry name" value="Quinoprotein_ADH-like_sf"/>
</dbReference>
<gene>
    <name evidence="2" type="ORF">METZ01_LOCUS75810</name>
</gene>
<evidence type="ECO:0000259" key="1">
    <source>
        <dbReference type="Pfam" id="PF13360"/>
    </source>
</evidence>
<dbReference type="InterPro" id="IPR018391">
    <property type="entry name" value="PQQ_b-propeller_rpt"/>
</dbReference>
<dbReference type="PANTHER" id="PTHR34512">
    <property type="entry name" value="CELL SURFACE PROTEIN"/>
    <property type="match status" value="1"/>
</dbReference>
<dbReference type="InterPro" id="IPR015943">
    <property type="entry name" value="WD40/YVTN_repeat-like_dom_sf"/>
</dbReference>
<dbReference type="Pfam" id="PF13360">
    <property type="entry name" value="PQQ_2"/>
    <property type="match status" value="1"/>
</dbReference>
<feature type="non-terminal residue" evidence="2">
    <location>
        <position position="350"/>
    </location>
</feature>
<dbReference type="InterPro" id="IPR002372">
    <property type="entry name" value="PQQ_rpt_dom"/>
</dbReference>